<comment type="cofactor">
    <cofactor evidence="1">
        <name>FAD</name>
        <dbReference type="ChEBI" id="CHEBI:57692"/>
    </cofactor>
</comment>
<dbReference type="InterPro" id="IPR017741">
    <property type="entry name" value="FAD-dependent_OxRdtase_HpnW"/>
</dbReference>
<dbReference type="InterPro" id="IPR006076">
    <property type="entry name" value="FAD-dep_OxRdtase"/>
</dbReference>
<keyword evidence="3" id="KW-0285">Flavoprotein</keyword>
<keyword evidence="7" id="KW-1185">Reference proteome</keyword>
<evidence type="ECO:0000256" key="4">
    <source>
        <dbReference type="ARBA" id="ARBA00023002"/>
    </source>
</evidence>
<reference evidence="6 7" key="1">
    <citation type="submission" date="2021-01" db="EMBL/GenBank/DDBJ databases">
        <title>Whole genome shotgun sequence of Planotetraspora mira NBRC 15435.</title>
        <authorList>
            <person name="Komaki H."/>
            <person name="Tamura T."/>
        </authorList>
    </citation>
    <scope>NUCLEOTIDE SEQUENCE [LARGE SCALE GENOMIC DNA]</scope>
    <source>
        <strain evidence="6 7">NBRC 15435</strain>
    </source>
</reference>
<dbReference type="PANTHER" id="PTHR13847:SF286">
    <property type="entry name" value="D-AMINO ACID DEHYDROGENASE"/>
    <property type="match status" value="1"/>
</dbReference>
<organism evidence="6 7">
    <name type="scientific">Planotetraspora mira</name>
    <dbReference type="NCBI Taxonomy" id="58121"/>
    <lineage>
        <taxon>Bacteria</taxon>
        <taxon>Bacillati</taxon>
        <taxon>Actinomycetota</taxon>
        <taxon>Actinomycetes</taxon>
        <taxon>Streptosporangiales</taxon>
        <taxon>Streptosporangiaceae</taxon>
        <taxon>Planotetraspora</taxon>
    </lineage>
</organism>
<comment type="similarity">
    <text evidence="2">Belongs to the DadA oxidoreductase family.</text>
</comment>
<dbReference type="PANTHER" id="PTHR13847">
    <property type="entry name" value="SARCOSINE DEHYDROGENASE-RELATED"/>
    <property type="match status" value="1"/>
</dbReference>
<proteinExistence type="inferred from homology"/>
<feature type="domain" description="FAD dependent oxidoreductase" evidence="5">
    <location>
        <begin position="15"/>
        <end position="370"/>
    </location>
</feature>
<dbReference type="Gene3D" id="3.50.50.60">
    <property type="entry name" value="FAD/NAD(P)-binding domain"/>
    <property type="match status" value="1"/>
</dbReference>
<dbReference type="AlphaFoldDB" id="A0A8J3TR80"/>
<dbReference type="NCBIfam" id="TIGR03364">
    <property type="entry name" value="HpnW_proposed"/>
    <property type="match status" value="1"/>
</dbReference>
<dbReference type="EMBL" id="BOOO01000020">
    <property type="protein sequence ID" value="GII30631.1"/>
    <property type="molecule type" value="Genomic_DNA"/>
</dbReference>
<keyword evidence="4" id="KW-0560">Oxidoreductase</keyword>
<evidence type="ECO:0000313" key="7">
    <source>
        <dbReference type="Proteomes" id="UP000650628"/>
    </source>
</evidence>
<evidence type="ECO:0000256" key="2">
    <source>
        <dbReference type="ARBA" id="ARBA00009410"/>
    </source>
</evidence>
<dbReference type="GO" id="GO:0016491">
    <property type="term" value="F:oxidoreductase activity"/>
    <property type="evidence" value="ECO:0007669"/>
    <property type="project" value="UniProtKB-KW"/>
</dbReference>
<gene>
    <name evidence="6" type="ORF">Pmi06nite_40730</name>
</gene>
<evidence type="ECO:0000313" key="6">
    <source>
        <dbReference type="EMBL" id="GII30631.1"/>
    </source>
</evidence>
<protein>
    <submittedName>
        <fullName evidence="6">Oxidoreductase</fullName>
    </submittedName>
</protein>
<dbReference type="Gene3D" id="3.30.9.10">
    <property type="entry name" value="D-Amino Acid Oxidase, subunit A, domain 2"/>
    <property type="match status" value="1"/>
</dbReference>
<name>A0A8J3TR80_9ACTN</name>
<dbReference type="InterPro" id="IPR036188">
    <property type="entry name" value="FAD/NAD-bd_sf"/>
</dbReference>
<evidence type="ECO:0000259" key="5">
    <source>
        <dbReference type="Pfam" id="PF01266"/>
    </source>
</evidence>
<dbReference type="SUPFAM" id="SSF51905">
    <property type="entry name" value="FAD/NAD(P)-binding domain"/>
    <property type="match status" value="1"/>
</dbReference>
<accession>A0A8J3TR80</accession>
<evidence type="ECO:0000256" key="3">
    <source>
        <dbReference type="ARBA" id="ARBA00022630"/>
    </source>
</evidence>
<dbReference type="GO" id="GO:0005737">
    <property type="term" value="C:cytoplasm"/>
    <property type="evidence" value="ECO:0007669"/>
    <property type="project" value="TreeGrafter"/>
</dbReference>
<dbReference type="Proteomes" id="UP000650628">
    <property type="component" value="Unassembled WGS sequence"/>
</dbReference>
<sequence>MTSGPLLASSSDSADVVIVGAGIVGLAHAVEAVRRGLSVVVVERDDRAVGASVRNFGHGCFTAQGGQALEYAMAARSAWIRLAKEAGFWLRESGTVVVARAEDERAVLEELHESRGDQVEMLDRDDVAARLPIGADVIGGAWLPLDIRVDPREAVHMIAAWLRTQGVRFRWATTALAIEPGLVRTSRGDVSADHIIVAVGHDVDRHFPGLADEAGVVRCALQMLRVAAPGDRIIDPAVLSGFSLLRYGGFEECPSLPAVKERLAAGHPDLVAAGLNLMFTQRPDGDLTIGDTHTYGRTVDPFTYESLDQAILGQIASLLGCGPLTVRERWQGVYASSPDRDFLIEAAGPGVRVVSVTSGVGMTTALGLAQDVLGGLLN</sequence>
<evidence type="ECO:0000256" key="1">
    <source>
        <dbReference type="ARBA" id="ARBA00001974"/>
    </source>
</evidence>
<comment type="caution">
    <text evidence="6">The sequence shown here is derived from an EMBL/GenBank/DDBJ whole genome shotgun (WGS) entry which is preliminary data.</text>
</comment>
<dbReference type="Pfam" id="PF01266">
    <property type="entry name" value="DAO"/>
    <property type="match status" value="1"/>
</dbReference>
<dbReference type="RefSeq" id="WP_203954589.1">
    <property type="nucleotide sequence ID" value="NZ_BOOO01000020.1"/>
</dbReference>